<evidence type="ECO:0000259" key="3">
    <source>
        <dbReference type="PROSITE" id="PS50071"/>
    </source>
</evidence>
<protein>
    <recommendedName>
        <fullName evidence="3">Homeobox domain-containing protein</fullName>
    </recommendedName>
</protein>
<comment type="subcellular location">
    <subcellularLocation>
        <location evidence="1 2">Nucleus</location>
    </subcellularLocation>
</comment>
<dbReference type="GO" id="GO:0003677">
    <property type="term" value="F:DNA binding"/>
    <property type="evidence" value="ECO:0007669"/>
    <property type="project" value="UniProtKB-UniRule"/>
</dbReference>
<dbReference type="GO" id="GO:0003700">
    <property type="term" value="F:DNA-binding transcription factor activity"/>
    <property type="evidence" value="ECO:0007669"/>
    <property type="project" value="InterPro"/>
</dbReference>
<dbReference type="PANTHER" id="PTHR45950:SF7">
    <property type="entry name" value="HOMEOBOX-LEUCINE ZIPPER PROTEIN ATHB-14"/>
    <property type="match status" value="1"/>
</dbReference>
<reference evidence="4" key="1">
    <citation type="submission" date="2023-02" db="EMBL/GenBank/DDBJ databases">
        <title>Genome of toxic invasive species Heracleum sosnowskyi carries increased number of genes despite the absence of recent whole-genome duplications.</title>
        <authorList>
            <person name="Schelkunov M."/>
            <person name="Shtratnikova V."/>
            <person name="Makarenko M."/>
            <person name="Klepikova A."/>
            <person name="Omelchenko D."/>
            <person name="Novikova G."/>
            <person name="Obukhova E."/>
            <person name="Bogdanov V."/>
            <person name="Penin A."/>
            <person name="Logacheva M."/>
        </authorList>
    </citation>
    <scope>NUCLEOTIDE SEQUENCE</scope>
    <source>
        <strain evidence="4">Hsosn_3</strain>
        <tissue evidence="4">Leaf</tissue>
    </source>
</reference>
<name>A0AAD8J7H4_9APIA</name>
<keyword evidence="2" id="KW-0238">DNA-binding</keyword>
<organism evidence="4 5">
    <name type="scientific">Heracleum sosnowskyi</name>
    <dbReference type="NCBI Taxonomy" id="360622"/>
    <lineage>
        <taxon>Eukaryota</taxon>
        <taxon>Viridiplantae</taxon>
        <taxon>Streptophyta</taxon>
        <taxon>Embryophyta</taxon>
        <taxon>Tracheophyta</taxon>
        <taxon>Spermatophyta</taxon>
        <taxon>Magnoliopsida</taxon>
        <taxon>eudicotyledons</taxon>
        <taxon>Gunneridae</taxon>
        <taxon>Pentapetalae</taxon>
        <taxon>asterids</taxon>
        <taxon>campanulids</taxon>
        <taxon>Apiales</taxon>
        <taxon>Apiaceae</taxon>
        <taxon>Apioideae</taxon>
        <taxon>apioid superclade</taxon>
        <taxon>Tordylieae</taxon>
        <taxon>Tordyliinae</taxon>
        <taxon>Heracleum</taxon>
    </lineage>
</organism>
<dbReference type="PANTHER" id="PTHR45950">
    <property type="entry name" value="HOMEOBOX-LEUCINE ZIPPER PROTEIN ATHB-14"/>
    <property type="match status" value="1"/>
</dbReference>
<keyword evidence="2" id="KW-0539">Nucleus</keyword>
<evidence type="ECO:0000256" key="1">
    <source>
        <dbReference type="ARBA" id="ARBA00004123"/>
    </source>
</evidence>
<sequence length="297" mass="34102">MIRENSVLSSLNSQQIQVWFENRRFLEEKKKDAFVFNLLNEKVGAIGRVLLLESDFLHREVQQLLREKACIRKLLQYASLESFLALEVPRSVFKNVKMVGTRRVLLLHNEYLHKEVQQLHREKEYIQNLLENESSSEFEFNSYRSWSRAADSSKGSCLLSGIIAKFPLKAPIELNRVSVPRMKFFGGLREISLNNCSDLSNFLVNGIIIDVSVMLRFVKATIISDGSLNFLRKHQEFILCCSVKDIKPVLQRSQELSSVVPAFLLQGFRIVMGRYCVVGAWSYLPNEQAALGNVKLI</sequence>
<dbReference type="Proteomes" id="UP001237642">
    <property type="component" value="Unassembled WGS sequence"/>
</dbReference>
<keyword evidence="5" id="KW-1185">Reference proteome</keyword>
<dbReference type="PROSITE" id="PS50071">
    <property type="entry name" value="HOMEOBOX_2"/>
    <property type="match status" value="1"/>
</dbReference>
<feature type="domain" description="Homeobox" evidence="3">
    <location>
        <begin position="1"/>
        <end position="30"/>
    </location>
</feature>
<dbReference type="InterPro" id="IPR001356">
    <property type="entry name" value="HD"/>
</dbReference>
<evidence type="ECO:0000313" key="5">
    <source>
        <dbReference type="Proteomes" id="UP001237642"/>
    </source>
</evidence>
<dbReference type="InterPro" id="IPR044830">
    <property type="entry name" value="HD-Zip_III"/>
</dbReference>
<comment type="caution">
    <text evidence="4">The sequence shown here is derived from an EMBL/GenBank/DDBJ whole genome shotgun (WGS) entry which is preliminary data.</text>
</comment>
<evidence type="ECO:0000313" key="4">
    <source>
        <dbReference type="EMBL" id="KAK1397362.1"/>
    </source>
</evidence>
<keyword evidence="2" id="KW-0371">Homeobox</keyword>
<dbReference type="GO" id="GO:0005634">
    <property type="term" value="C:nucleus"/>
    <property type="evidence" value="ECO:0007669"/>
    <property type="project" value="UniProtKB-SubCell"/>
</dbReference>
<dbReference type="AlphaFoldDB" id="A0AAD8J7H4"/>
<evidence type="ECO:0000256" key="2">
    <source>
        <dbReference type="PROSITE-ProRule" id="PRU00108"/>
    </source>
</evidence>
<accession>A0AAD8J7H4</accession>
<reference evidence="4" key="2">
    <citation type="submission" date="2023-05" db="EMBL/GenBank/DDBJ databases">
        <authorList>
            <person name="Schelkunov M.I."/>
        </authorList>
    </citation>
    <scope>NUCLEOTIDE SEQUENCE</scope>
    <source>
        <strain evidence="4">Hsosn_3</strain>
        <tissue evidence="4">Leaf</tissue>
    </source>
</reference>
<gene>
    <name evidence="4" type="ORF">POM88_007225</name>
</gene>
<feature type="DNA-binding region" description="Homeobox" evidence="2">
    <location>
        <begin position="3"/>
        <end position="31"/>
    </location>
</feature>
<dbReference type="EMBL" id="JAUIZM010000002">
    <property type="protein sequence ID" value="KAK1397362.1"/>
    <property type="molecule type" value="Genomic_DNA"/>
</dbReference>
<proteinExistence type="predicted"/>